<evidence type="ECO:0000313" key="1">
    <source>
        <dbReference type="EMBL" id="GAU99414.1"/>
    </source>
</evidence>
<gene>
    <name evidence="1" type="primary">RvY_10423-1</name>
    <name evidence="1" type="synonym">RvY_10423.1</name>
    <name evidence="1" type="ORF">RvY_10423</name>
</gene>
<reference evidence="1 2" key="1">
    <citation type="journal article" date="2016" name="Nat. Commun.">
        <title>Extremotolerant tardigrade genome and improved radiotolerance of human cultured cells by tardigrade-unique protein.</title>
        <authorList>
            <person name="Hashimoto T."/>
            <person name="Horikawa D.D."/>
            <person name="Saito Y."/>
            <person name="Kuwahara H."/>
            <person name="Kozuka-Hata H."/>
            <person name="Shin-I T."/>
            <person name="Minakuchi Y."/>
            <person name="Ohishi K."/>
            <person name="Motoyama A."/>
            <person name="Aizu T."/>
            <person name="Enomoto A."/>
            <person name="Kondo K."/>
            <person name="Tanaka S."/>
            <person name="Hara Y."/>
            <person name="Koshikawa S."/>
            <person name="Sagara H."/>
            <person name="Miura T."/>
            <person name="Yokobori S."/>
            <person name="Miyagawa K."/>
            <person name="Suzuki Y."/>
            <person name="Kubo T."/>
            <person name="Oyama M."/>
            <person name="Kohara Y."/>
            <person name="Fujiyama A."/>
            <person name="Arakawa K."/>
            <person name="Katayama T."/>
            <person name="Toyoda A."/>
            <person name="Kunieda T."/>
        </authorList>
    </citation>
    <scope>NUCLEOTIDE SEQUENCE [LARGE SCALE GENOMIC DNA]</scope>
    <source>
        <strain evidence="1 2">YOKOZUNA-1</strain>
    </source>
</reference>
<keyword evidence="2" id="KW-1185">Reference proteome</keyword>
<comment type="caution">
    <text evidence="1">The sequence shown here is derived from an EMBL/GenBank/DDBJ whole genome shotgun (WGS) entry which is preliminary data.</text>
</comment>
<protein>
    <submittedName>
        <fullName evidence="1">Uncharacterized protein</fullName>
    </submittedName>
</protein>
<dbReference type="AlphaFoldDB" id="A0A1D1VCP7"/>
<accession>A0A1D1VCP7</accession>
<organism evidence="1 2">
    <name type="scientific">Ramazzottius varieornatus</name>
    <name type="common">Water bear</name>
    <name type="synonym">Tardigrade</name>
    <dbReference type="NCBI Taxonomy" id="947166"/>
    <lineage>
        <taxon>Eukaryota</taxon>
        <taxon>Metazoa</taxon>
        <taxon>Ecdysozoa</taxon>
        <taxon>Tardigrada</taxon>
        <taxon>Eutardigrada</taxon>
        <taxon>Parachela</taxon>
        <taxon>Hypsibioidea</taxon>
        <taxon>Ramazzottiidae</taxon>
        <taxon>Ramazzottius</taxon>
    </lineage>
</organism>
<evidence type="ECO:0000313" key="2">
    <source>
        <dbReference type="Proteomes" id="UP000186922"/>
    </source>
</evidence>
<dbReference type="EMBL" id="BDGG01000005">
    <property type="protein sequence ID" value="GAU99414.1"/>
    <property type="molecule type" value="Genomic_DNA"/>
</dbReference>
<name>A0A1D1VCP7_RAMVA</name>
<dbReference type="Proteomes" id="UP000186922">
    <property type="component" value="Unassembled WGS sequence"/>
</dbReference>
<sequence length="82" mass="9841">MTFYFRRIWTDFKRKMRNLKGVEICIVPLAFEHVGWYDVFDTRENVKVVNRAVVEHYPQIPRPASVSVEQQYAPLNVRVQEE</sequence>
<proteinExistence type="predicted"/>